<accession>A0A6N9Q310</accession>
<dbReference type="PRINTS" id="PR00124">
    <property type="entry name" value="ATPASEC"/>
</dbReference>
<keyword evidence="5 13" id="KW-0812">Transmembrane</keyword>
<evidence type="ECO:0000256" key="13">
    <source>
        <dbReference type="SAM" id="Phobius"/>
    </source>
</evidence>
<protein>
    <recommendedName>
        <fullName evidence="11">ATP synthase F(0) sector subunit c</fullName>
    </recommendedName>
    <alternativeName>
        <fullName evidence="12">F-type ATPase subunit c</fullName>
    </alternativeName>
</protein>
<keyword evidence="8" id="KW-0406">Ion transport</keyword>
<dbReference type="GO" id="GO:0008289">
    <property type="term" value="F:lipid binding"/>
    <property type="evidence" value="ECO:0007669"/>
    <property type="project" value="UniProtKB-KW"/>
</dbReference>
<organism evidence="15 16">
    <name type="scientific">Chengkuizengella marina</name>
    <dbReference type="NCBI Taxonomy" id="2507566"/>
    <lineage>
        <taxon>Bacteria</taxon>
        <taxon>Bacillati</taxon>
        <taxon>Bacillota</taxon>
        <taxon>Bacilli</taxon>
        <taxon>Bacillales</taxon>
        <taxon>Paenibacillaceae</taxon>
        <taxon>Chengkuizengella</taxon>
    </lineage>
</organism>
<keyword evidence="6" id="KW-0375">Hydrogen ion transport</keyword>
<reference evidence="15 16" key="1">
    <citation type="submission" date="2019-01" db="EMBL/GenBank/DDBJ databases">
        <title>Chengkuizengella sp. nov., isolated from deep-sea sediment of East Pacific Ocean.</title>
        <authorList>
            <person name="Yang J."/>
            <person name="Lai Q."/>
            <person name="Shao Z."/>
        </authorList>
    </citation>
    <scope>NUCLEOTIDE SEQUENCE [LARGE SCALE GENOMIC DNA]</scope>
    <source>
        <strain evidence="15 16">YPA3-1-1</strain>
    </source>
</reference>
<keyword evidence="16" id="KW-1185">Reference proteome</keyword>
<evidence type="ECO:0000256" key="4">
    <source>
        <dbReference type="ARBA" id="ARBA00022547"/>
    </source>
</evidence>
<dbReference type="GO" id="GO:0015986">
    <property type="term" value="P:proton motive force-driven ATP synthesis"/>
    <property type="evidence" value="ECO:0007669"/>
    <property type="project" value="InterPro"/>
</dbReference>
<feature type="transmembrane region" description="Helical" evidence="13">
    <location>
        <begin position="7"/>
        <end position="31"/>
    </location>
</feature>
<evidence type="ECO:0000259" key="14">
    <source>
        <dbReference type="Pfam" id="PF00137"/>
    </source>
</evidence>
<dbReference type="InterPro" id="IPR038662">
    <property type="entry name" value="ATP_synth_F0_csu_sf"/>
</dbReference>
<dbReference type="RefSeq" id="WP_160645967.1">
    <property type="nucleotide sequence ID" value="NZ_SIJB01000022.1"/>
</dbReference>
<keyword evidence="4" id="KW-0138">CF(0)</keyword>
<dbReference type="Pfam" id="PF00137">
    <property type="entry name" value="ATP-synt_C"/>
    <property type="match status" value="1"/>
</dbReference>
<evidence type="ECO:0000256" key="10">
    <source>
        <dbReference type="ARBA" id="ARBA00023136"/>
    </source>
</evidence>
<keyword evidence="7 13" id="KW-1133">Transmembrane helix</keyword>
<dbReference type="InterPro" id="IPR020537">
    <property type="entry name" value="ATP_synth_F0_csu_DDCD_BS"/>
</dbReference>
<name>A0A6N9Q310_9BACL</name>
<evidence type="ECO:0000256" key="9">
    <source>
        <dbReference type="ARBA" id="ARBA00023121"/>
    </source>
</evidence>
<feature type="transmembrane region" description="Helical" evidence="13">
    <location>
        <begin position="51"/>
        <end position="80"/>
    </location>
</feature>
<dbReference type="GO" id="GO:0033177">
    <property type="term" value="C:proton-transporting two-sector ATPase complex, proton-transporting domain"/>
    <property type="evidence" value="ECO:0007669"/>
    <property type="project" value="InterPro"/>
</dbReference>
<evidence type="ECO:0000256" key="3">
    <source>
        <dbReference type="ARBA" id="ARBA00022448"/>
    </source>
</evidence>
<dbReference type="InterPro" id="IPR000454">
    <property type="entry name" value="ATP_synth_F0_csu"/>
</dbReference>
<dbReference type="EMBL" id="SIJB01000022">
    <property type="protein sequence ID" value="NBI29164.1"/>
    <property type="molecule type" value="Genomic_DNA"/>
</dbReference>
<comment type="subcellular location">
    <subcellularLocation>
        <location evidence="1">Membrane</location>
        <topology evidence="1">Multi-pass membrane protein</topology>
    </subcellularLocation>
</comment>
<dbReference type="Proteomes" id="UP000448943">
    <property type="component" value="Unassembled WGS sequence"/>
</dbReference>
<gene>
    <name evidence="15" type="ORF">ERL59_09345</name>
</gene>
<dbReference type="AlphaFoldDB" id="A0A6N9Q310"/>
<proteinExistence type="inferred from homology"/>
<keyword evidence="3" id="KW-0813">Transport</keyword>
<evidence type="ECO:0000256" key="12">
    <source>
        <dbReference type="ARBA" id="ARBA00032887"/>
    </source>
</evidence>
<evidence type="ECO:0000256" key="8">
    <source>
        <dbReference type="ARBA" id="ARBA00023065"/>
    </source>
</evidence>
<dbReference type="Gene3D" id="1.20.20.10">
    <property type="entry name" value="F1F0 ATP synthase subunit C"/>
    <property type="match status" value="1"/>
</dbReference>
<dbReference type="InterPro" id="IPR002379">
    <property type="entry name" value="ATPase_proteolipid_c-like_dom"/>
</dbReference>
<evidence type="ECO:0000313" key="15">
    <source>
        <dbReference type="EMBL" id="NBI29164.1"/>
    </source>
</evidence>
<evidence type="ECO:0000256" key="2">
    <source>
        <dbReference type="ARBA" id="ARBA00006704"/>
    </source>
</evidence>
<sequence length="87" mass="9051">MSLSKFCCCAIGAGIAMLALIGIGIGIGTAGGMAVEGIARQPEAADVIKETLIFCVILPELFLALLAFTVSILIIFLCAVKRKEPHC</sequence>
<keyword evidence="9" id="KW-0446">Lipid-binding</keyword>
<dbReference type="PROSITE" id="PS00605">
    <property type="entry name" value="ATPASE_C"/>
    <property type="match status" value="1"/>
</dbReference>
<evidence type="ECO:0000256" key="11">
    <source>
        <dbReference type="ARBA" id="ARBA00032200"/>
    </source>
</evidence>
<evidence type="ECO:0000256" key="5">
    <source>
        <dbReference type="ARBA" id="ARBA00022692"/>
    </source>
</evidence>
<evidence type="ECO:0000256" key="1">
    <source>
        <dbReference type="ARBA" id="ARBA00004141"/>
    </source>
</evidence>
<dbReference type="InterPro" id="IPR035921">
    <property type="entry name" value="F/V-ATP_Csub_sf"/>
</dbReference>
<keyword evidence="10 13" id="KW-0472">Membrane</keyword>
<evidence type="ECO:0000256" key="6">
    <source>
        <dbReference type="ARBA" id="ARBA00022781"/>
    </source>
</evidence>
<comment type="caution">
    <text evidence="15">The sequence shown here is derived from an EMBL/GenBank/DDBJ whole genome shotgun (WGS) entry which is preliminary data.</text>
</comment>
<comment type="similarity">
    <text evidence="2">Belongs to the ATPase C chain family.</text>
</comment>
<dbReference type="SUPFAM" id="SSF81333">
    <property type="entry name" value="F1F0 ATP synthase subunit C"/>
    <property type="match status" value="1"/>
</dbReference>
<dbReference type="GO" id="GO:0045259">
    <property type="term" value="C:proton-transporting ATP synthase complex"/>
    <property type="evidence" value="ECO:0007669"/>
    <property type="project" value="UniProtKB-KW"/>
</dbReference>
<evidence type="ECO:0000313" key="16">
    <source>
        <dbReference type="Proteomes" id="UP000448943"/>
    </source>
</evidence>
<dbReference type="GO" id="GO:0015078">
    <property type="term" value="F:proton transmembrane transporter activity"/>
    <property type="evidence" value="ECO:0007669"/>
    <property type="project" value="InterPro"/>
</dbReference>
<feature type="domain" description="V-ATPase proteolipid subunit C-like" evidence="14">
    <location>
        <begin position="11"/>
        <end position="74"/>
    </location>
</feature>
<dbReference type="OrthoDB" id="9869296at2"/>
<evidence type="ECO:0000256" key="7">
    <source>
        <dbReference type="ARBA" id="ARBA00022989"/>
    </source>
</evidence>